<organism evidence="19 20">
    <name type="scientific">Frieseomelitta varia</name>
    <dbReference type="NCBI Taxonomy" id="561572"/>
    <lineage>
        <taxon>Eukaryota</taxon>
        <taxon>Metazoa</taxon>
        <taxon>Ecdysozoa</taxon>
        <taxon>Arthropoda</taxon>
        <taxon>Hexapoda</taxon>
        <taxon>Insecta</taxon>
        <taxon>Pterygota</taxon>
        <taxon>Neoptera</taxon>
        <taxon>Endopterygota</taxon>
        <taxon>Hymenoptera</taxon>
        <taxon>Apocrita</taxon>
        <taxon>Aculeata</taxon>
        <taxon>Apoidea</taxon>
        <taxon>Anthophila</taxon>
        <taxon>Apidae</taxon>
        <taxon>Frieseomelitta</taxon>
    </lineage>
</organism>
<evidence type="ECO:0000256" key="12">
    <source>
        <dbReference type="ARBA" id="ARBA00023146"/>
    </source>
</evidence>
<dbReference type="AlphaFoldDB" id="A0A833RDL1"/>
<evidence type="ECO:0000256" key="4">
    <source>
        <dbReference type="ARBA" id="ARBA00018335"/>
    </source>
</evidence>
<dbReference type="FunFam" id="1.10.287.10:FF:000014">
    <property type="entry name" value="Methionyl-tRNA synthetase"/>
    <property type="match status" value="1"/>
</dbReference>
<dbReference type="InterPro" id="IPR041598">
    <property type="entry name" value="MARS_N"/>
</dbReference>
<dbReference type="InterPro" id="IPR029038">
    <property type="entry name" value="MetRS_Zn"/>
</dbReference>
<evidence type="ECO:0000256" key="14">
    <source>
        <dbReference type="ARBA" id="ARBA00047364"/>
    </source>
</evidence>
<evidence type="ECO:0000256" key="6">
    <source>
        <dbReference type="ARBA" id="ARBA00022555"/>
    </source>
</evidence>
<dbReference type="PROSITE" id="PS00178">
    <property type="entry name" value="AA_TRNA_LIGASE_I"/>
    <property type="match status" value="1"/>
</dbReference>
<dbReference type="GO" id="GO:0004825">
    <property type="term" value="F:methionine-tRNA ligase activity"/>
    <property type="evidence" value="ECO:0007669"/>
    <property type="project" value="UniProtKB-EC"/>
</dbReference>
<comment type="subcellular location">
    <subcellularLocation>
        <location evidence="1">Cytoplasm</location>
    </subcellularLocation>
</comment>
<dbReference type="PRINTS" id="PR01041">
    <property type="entry name" value="TRNASYNTHMET"/>
</dbReference>
<dbReference type="NCBIfam" id="NF001100">
    <property type="entry name" value="PRK00133.1"/>
    <property type="match status" value="1"/>
</dbReference>
<dbReference type="InterPro" id="IPR000738">
    <property type="entry name" value="WHEP-TRS_dom"/>
</dbReference>
<dbReference type="GO" id="GO:0005829">
    <property type="term" value="C:cytosol"/>
    <property type="evidence" value="ECO:0007669"/>
    <property type="project" value="TreeGrafter"/>
</dbReference>
<dbReference type="GO" id="GO:0005524">
    <property type="term" value="F:ATP binding"/>
    <property type="evidence" value="ECO:0007669"/>
    <property type="project" value="UniProtKB-KW"/>
</dbReference>
<dbReference type="Pfam" id="PF00458">
    <property type="entry name" value="WHEP-TRS"/>
    <property type="match status" value="1"/>
</dbReference>
<keyword evidence="20" id="KW-1185">Reference proteome</keyword>
<dbReference type="SUPFAM" id="SSF52374">
    <property type="entry name" value="Nucleotidylyl transferase"/>
    <property type="match status" value="1"/>
</dbReference>
<dbReference type="InterPro" id="IPR015413">
    <property type="entry name" value="Methionyl/Leucyl_tRNA_Synth"/>
</dbReference>
<dbReference type="InterPro" id="IPR001412">
    <property type="entry name" value="aa-tRNA-synth_I_CS"/>
</dbReference>
<evidence type="ECO:0000256" key="10">
    <source>
        <dbReference type="ARBA" id="ARBA00022884"/>
    </source>
</evidence>
<dbReference type="PANTHER" id="PTHR45765">
    <property type="entry name" value="METHIONINE--TRNA LIGASE"/>
    <property type="match status" value="1"/>
</dbReference>
<keyword evidence="8 15" id="KW-0547">Nucleotide-binding</keyword>
<evidence type="ECO:0000259" key="17">
    <source>
        <dbReference type="PROSITE" id="PS50405"/>
    </source>
</evidence>
<keyword evidence="11 15" id="KW-0648">Protein biosynthesis</keyword>
<dbReference type="InterPro" id="IPR023458">
    <property type="entry name" value="Met-tRNA_ligase_1"/>
</dbReference>
<dbReference type="Gene3D" id="1.20.1050.10">
    <property type="match status" value="1"/>
</dbReference>
<comment type="similarity">
    <text evidence="2 15">Belongs to the class-I aminoacyl-tRNA synthetase family.</text>
</comment>
<dbReference type="InterPro" id="IPR014729">
    <property type="entry name" value="Rossmann-like_a/b/a_fold"/>
</dbReference>
<proteinExistence type="inferred from homology"/>
<evidence type="ECO:0000256" key="13">
    <source>
        <dbReference type="ARBA" id="ARBA00030904"/>
    </source>
</evidence>
<reference evidence="19" key="1">
    <citation type="submission" date="2019-11" db="EMBL/GenBank/DDBJ databases">
        <title>The nuclear and mitochondrial genomes of Frieseomelitta varia - a highly eusocial stingless bee (Meliponini) with a permanently sterile worker caste.</title>
        <authorList>
            <person name="Freitas F.C.P."/>
            <person name="Lourenco A.P."/>
            <person name="Nunes F.M.F."/>
            <person name="Paschoal A.R."/>
            <person name="Abreu F.C.P."/>
            <person name="Barbin F.O."/>
            <person name="Bataglia L."/>
            <person name="Cardoso-Junior C.A.M."/>
            <person name="Cervoni M.S."/>
            <person name="Silva S.R."/>
            <person name="Dalarmi F."/>
            <person name="Del Lama M.A."/>
            <person name="Depintor T.S."/>
            <person name="Ferreira K.M."/>
            <person name="Goria P.S."/>
            <person name="Jaskot M.C."/>
            <person name="Lago D.C."/>
            <person name="Luna-Lucena D."/>
            <person name="Moda L.M."/>
            <person name="Nascimento L."/>
            <person name="Pedrino M."/>
            <person name="Rabico F.O."/>
            <person name="Sanches F.C."/>
            <person name="Santos D.E."/>
            <person name="Santos C.G."/>
            <person name="Vieira J."/>
            <person name="Lopes T.F."/>
            <person name="Barchuk A.R."/>
            <person name="Hartfelder K."/>
            <person name="Simoes Z.L.P."/>
            <person name="Bitondi M.M.G."/>
            <person name="Pinheiro D.G."/>
        </authorList>
    </citation>
    <scope>NUCLEOTIDE SEQUENCE</scope>
    <source>
        <strain evidence="19">USP_RPSP 00005682</strain>
        <tissue evidence="19">Whole individual</tissue>
    </source>
</reference>
<dbReference type="GO" id="GO:0006431">
    <property type="term" value="P:methionyl-tRNA aminoacylation"/>
    <property type="evidence" value="ECO:0007669"/>
    <property type="project" value="InterPro"/>
</dbReference>
<dbReference type="GO" id="GO:0017101">
    <property type="term" value="C:aminoacyl-tRNA synthetase multienzyme complex"/>
    <property type="evidence" value="ECO:0007669"/>
    <property type="project" value="TreeGrafter"/>
</dbReference>
<dbReference type="FunFam" id="1.10.730.10:FF:000031">
    <property type="entry name" value="Putative Methionyl-tRNA synthetase"/>
    <property type="match status" value="1"/>
</dbReference>
<accession>A0A833RDL1</accession>
<dbReference type="InterPro" id="IPR036282">
    <property type="entry name" value="Glutathione-S-Trfase_C_sf"/>
</dbReference>
<keyword evidence="7 15" id="KW-0436">Ligase</keyword>
<dbReference type="SUPFAM" id="SSF47616">
    <property type="entry name" value="GST C-terminal domain-like"/>
    <property type="match status" value="1"/>
</dbReference>
<dbReference type="PANTHER" id="PTHR45765:SF1">
    <property type="entry name" value="METHIONINE--TRNA LIGASE, CYTOPLASMIC"/>
    <property type="match status" value="1"/>
</dbReference>
<dbReference type="Gene3D" id="3.40.30.10">
    <property type="entry name" value="Glutaredoxin"/>
    <property type="match status" value="1"/>
</dbReference>
<dbReference type="Gene3D" id="2.20.28.20">
    <property type="entry name" value="Methionyl-tRNA synthetase, Zn-domain"/>
    <property type="match status" value="1"/>
</dbReference>
<evidence type="ECO:0000313" key="19">
    <source>
        <dbReference type="EMBL" id="KAF3421434.1"/>
    </source>
</evidence>
<dbReference type="SUPFAM" id="SSF47323">
    <property type="entry name" value="Anticodon-binding domain of a subclass of class I aminoacyl-tRNA synthetases"/>
    <property type="match status" value="1"/>
</dbReference>
<dbReference type="Pfam" id="PF18485">
    <property type="entry name" value="GST_N_5"/>
    <property type="match status" value="1"/>
</dbReference>
<dbReference type="InterPro" id="IPR033911">
    <property type="entry name" value="MetRS_core"/>
</dbReference>
<feature type="domain" description="WHEP-TRS" evidence="18">
    <location>
        <begin position="899"/>
        <end position="954"/>
    </location>
</feature>
<dbReference type="PROSITE" id="PS51185">
    <property type="entry name" value="WHEP_TRS_2"/>
    <property type="match status" value="1"/>
</dbReference>
<dbReference type="GO" id="GO:0000049">
    <property type="term" value="F:tRNA binding"/>
    <property type="evidence" value="ECO:0007669"/>
    <property type="project" value="UniProtKB-KW"/>
</dbReference>
<name>A0A833RDL1_9HYME</name>
<comment type="caution">
    <text evidence="19">The sequence shown here is derived from an EMBL/GenBank/DDBJ whole genome shotgun (WGS) entry which is preliminary data.</text>
</comment>
<dbReference type="NCBIfam" id="TIGR00398">
    <property type="entry name" value="metG"/>
    <property type="match status" value="1"/>
</dbReference>
<keyword evidence="10" id="KW-0694">RNA-binding</keyword>
<evidence type="ECO:0000256" key="5">
    <source>
        <dbReference type="ARBA" id="ARBA00022490"/>
    </source>
</evidence>
<dbReference type="InterPro" id="IPR009068">
    <property type="entry name" value="uS15_NS1_RNA-bd_sf"/>
</dbReference>
<gene>
    <name evidence="19" type="ORF">E2986_02409</name>
</gene>
<dbReference type="InterPro" id="IPR041872">
    <property type="entry name" value="Anticodon_Met"/>
</dbReference>
<dbReference type="InterPro" id="IPR014758">
    <property type="entry name" value="Met-tRNA_synth"/>
</dbReference>
<dbReference type="EC" id="6.1.1.10" evidence="3"/>
<evidence type="ECO:0000256" key="16">
    <source>
        <dbReference type="SAM" id="MobiDB-lite"/>
    </source>
</evidence>
<evidence type="ECO:0000256" key="3">
    <source>
        <dbReference type="ARBA" id="ARBA00012838"/>
    </source>
</evidence>
<keyword evidence="9 15" id="KW-0067">ATP-binding</keyword>
<dbReference type="InterPro" id="IPR009080">
    <property type="entry name" value="tRNAsynth_Ia_anticodon-bd"/>
</dbReference>
<dbReference type="OrthoDB" id="5844513at2759"/>
<evidence type="ECO:0000259" key="18">
    <source>
        <dbReference type="PROSITE" id="PS51185"/>
    </source>
</evidence>
<dbReference type="Gene3D" id="1.10.730.10">
    <property type="entry name" value="Isoleucyl-tRNA Synthetase, Domain 1"/>
    <property type="match status" value="1"/>
</dbReference>
<dbReference type="SMART" id="SM00991">
    <property type="entry name" value="WHEP-TRS"/>
    <property type="match status" value="1"/>
</dbReference>
<feature type="region of interest" description="Disordered" evidence="16">
    <location>
        <begin position="939"/>
        <end position="959"/>
    </location>
</feature>
<dbReference type="SUPFAM" id="SSF47060">
    <property type="entry name" value="S15/NS1 RNA-binding domain"/>
    <property type="match status" value="1"/>
</dbReference>
<evidence type="ECO:0000256" key="8">
    <source>
        <dbReference type="ARBA" id="ARBA00022741"/>
    </source>
</evidence>
<dbReference type="EMBL" id="WNWW01000867">
    <property type="protein sequence ID" value="KAF3421434.1"/>
    <property type="molecule type" value="Genomic_DNA"/>
</dbReference>
<dbReference type="HAMAP" id="MF_00098">
    <property type="entry name" value="Met_tRNA_synth_type1"/>
    <property type="match status" value="1"/>
</dbReference>
<dbReference type="PROSITE" id="PS50405">
    <property type="entry name" value="GST_CTER"/>
    <property type="match status" value="1"/>
</dbReference>
<keyword evidence="12 15" id="KW-0030">Aminoacyl-tRNA synthetase</keyword>
<evidence type="ECO:0000313" key="20">
    <source>
        <dbReference type="Proteomes" id="UP000655588"/>
    </source>
</evidence>
<keyword evidence="6" id="KW-0820">tRNA-binding</keyword>
<dbReference type="SUPFAM" id="SSF57770">
    <property type="entry name" value="Methionyl-tRNA synthetase (MetRS), Zn-domain"/>
    <property type="match status" value="1"/>
</dbReference>
<evidence type="ECO:0000256" key="2">
    <source>
        <dbReference type="ARBA" id="ARBA00005594"/>
    </source>
</evidence>
<comment type="catalytic activity">
    <reaction evidence="14">
        <text>tRNA(Met) + L-methionine + ATP = L-methionyl-tRNA(Met) + AMP + diphosphate</text>
        <dbReference type="Rhea" id="RHEA:13481"/>
        <dbReference type="Rhea" id="RHEA-COMP:9667"/>
        <dbReference type="Rhea" id="RHEA-COMP:9698"/>
        <dbReference type="ChEBI" id="CHEBI:30616"/>
        <dbReference type="ChEBI" id="CHEBI:33019"/>
        <dbReference type="ChEBI" id="CHEBI:57844"/>
        <dbReference type="ChEBI" id="CHEBI:78442"/>
        <dbReference type="ChEBI" id="CHEBI:78530"/>
        <dbReference type="ChEBI" id="CHEBI:456215"/>
        <dbReference type="EC" id="6.1.1.10"/>
    </reaction>
</comment>
<dbReference type="Gene3D" id="3.40.50.620">
    <property type="entry name" value="HUPs"/>
    <property type="match status" value="1"/>
</dbReference>
<dbReference type="Gene3D" id="1.10.287.10">
    <property type="entry name" value="S15/NS1, RNA-binding"/>
    <property type="match status" value="1"/>
</dbReference>
<evidence type="ECO:0000256" key="1">
    <source>
        <dbReference type="ARBA" id="ARBA00004496"/>
    </source>
</evidence>
<evidence type="ECO:0000256" key="7">
    <source>
        <dbReference type="ARBA" id="ARBA00022598"/>
    </source>
</evidence>
<dbReference type="CDD" id="cd07957">
    <property type="entry name" value="Anticodon_Ia_Met"/>
    <property type="match status" value="1"/>
</dbReference>
<evidence type="ECO:0000256" key="11">
    <source>
        <dbReference type="ARBA" id="ARBA00022917"/>
    </source>
</evidence>
<feature type="domain" description="GST C-terminal" evidence="17">
    <location>
        <begin position="66"/>
        <end position="198"/>
    </location>
</feature>
<dbReference type="CDD" id="cd00814">
    <property type="entry name" value="MetRS_core"/>
    <property type="match status" value="1"/>
</dbReference>
<dbReference type="Proteomes" id="UP000655588">
    <property type="component" value="Unassembled WGS sequence"/>
</dbReference>
<dbReference type="InterPro" id="IPR010987">
    <property type="entry name" value="Glutathione-S-Trfase_C-like"/>
</dbReference>
<evidence type="ECO:0000256" key="15">
    <source>
        <dbReference type="RuleBase" id="RU363039"/>
    </source>
</evidence>
<sequence>MNISTNENNPNTLKLIIAAKFAQQAVTVKTVQPKASFLGRLPSIEFPSGLILFSTNAAMQLIIPLSEEFKVVNNKWLEWEISQLQPAIALYGSTGIYKTSQKSCLWSLLKELNNALKDKQYLIKGNNDLSLADICIWVTLWSTIMVTEIGNELNKEYLSIKNWLSNIELLTVIQDSIKEYSFERGLKAILSIQAASWFPVNATLNSKPPKPVDLSPTKEKEIEAVSQQEIRNISNNWSSKSYPDVKNFPYPVLPKKGEKNILITSALPYVNNVPHLGNIIGCVLSADIFARYCRQRNYNTLFISGTDEYGTATEAKALEEKTTPQNICNKFFDIHNDVYRWFNIGFDYFGRTTTPEQTEIVQSFFLKIKSEGYILSESVDQLLCESCDRFLADRFVEGTCPRCKYEDARGDQCDGCGHLVNATDLISPRCKVCGNRPIVKKSQQFFLDLPKLENKLKEWSSKVEKGWSSVARVVAKPWLRDGLKPRCITRDLKWGIPVPIKGFENKVFYVWFDAPFGYISITKKYTKEYQQWWKPKDIQIDLYQFMAKDNVPFHAIMFPAYLLAANEGYTLLKHLMATEYLNYEDTKFSKSRGIGVFGTDARDTGIPADVWRFYLAYVRPETQDSNFNWVDLATKNNSELLNNFGNFVNRALVFVEKYFESKIPAIELQEDDLVLLALAQRELSSYIHALEQAKLRDGLKHVLAISKHGNQYMQFQEPWVKIKGIDSDKRRAGTIIGICCNLACLLSSLLAPFMPCTARELRSQLGLQTNNYGYIPDEITSILPTGHKIGKPSPLFKKIEEKDVETLRKKYAGKQDTTNNDEHGDVKSLDNAIAELDTKVKELKAKHDKSGWPSKQVQIFVDLKNKLSDLISEKNKSSELKSKNPENFVPEQNGDISMDVASLEAAITKQGNLVRQLKAKEEKSVWQPEVEKLLKLKKQLADLTGTTPAPTDKKSKKKK</sequence>
<dbReference type="Pfam" id="PF19303">
    <property type="entry name" value="Anticodon_3"/>
    <property type="match status" value="1"/>
</dbReference>
<protein>
    <recommendedName>
        <fullName evidence="4">Methionine--tRNA ligase, cytoplasmic</fullName>
        <ecNumber evidence="3">6.1.1.10</ecNumber>
    </recommendedName>
    <alternativeName>
        <fullName evidence="13">Methionyl-tRNA synthetase</fullName>
    </alternativeName>
</protein>
<evidence type="ECO:0000256" key="9">
    <source>
        <dbReference type="ARBA" id="ARBA00022840"/>
    </source>
</evidence>
<dbReference type="Pfam" id="PF09334">
    <property type="entry name" value="tRNA-synt_1g"/>
    <property type="match status" value="1"/>
</dbReference>
<dbReference type="FunFam" id="2.20.28.20:FF:000001">
    <property type="entry name" value="Methionine--tRNA ligase"/>
    <property type="match status" value="1"/>
</dbReference>
<keyword evidence="5" id="KW-0963">Cytoplasm</keyword>